<dbReference type="InterPro" id="IPR050327">
    <property type="entry name" value="Proton-linked_MCT"/>
</dbReference>
<feature type="transmembrane region" description="Helical" evidence="3">
    <location>
        <begin position="81"/>
        <end position="98"/>
    </location>
</feature>
<comment type="similarity">
    <text evidence="2">Belongs to the major facilitator superfamily. Monocarboxylate porter (TC 2.A.1.13) family.</text>
</comment>
<dbReference type="AlphaFoldDB" id="A0AA39JZX5"/>
<proteinExistence type="inferred from homology"/>
<feature type="transmembrane region" description="Helical" evidence="3">
    <location>
        <begin position="211"/>
        <end position="229"/>
    </location>
</feature>
<name>A0AA39JZX5_ARMTA</name>
<dbReference type="InterPro" id="IPR011701">
    <property type="entry name" value="MFS"/>
</dbReference>
<keyword evidence="3" id="KW-1133">Transmembrane helix</keyword>
<protein>
    <submittedName>
        <fullName evidence="5">MFS general substrate transporter</fullName>
    </submittedName>
</protein>
<comment type="caution">
    <text evidence="5">The sequence shown here is derived from an EMBL/GenBank/DDBJ whole genome shotgun (WGS) entry which is preliminary data.</text>
</comment>
<dbReference type="RefSeq" id="XP_060327824.1">
    <property type="nucleotide sequence ID" value="XM_060483139.1"/>
</dbReference>
<dbReference type="GO" id="GO:0016020">
    <property type="term" value="C:membrane"/>
    <property type="evidence" value="ECO:0007669"/>
    <property type="project" value="UniProtKB-SubCell"/>
</dbReference>
<evidence type="ECO:0000256" key="2">
    <source>
        <dbReference type="ARBA" id="ARBA00006727"/>
    </source>
</evidence>
<dbReference type="GO" id="GO:0022857">
    <property type="term" value="F:transmembrane transporter activity"/>
    <property type="evidence" value="ECO:0007669"/>
    <property type="project" value="InterPro"/>
</dbReference>
<dbReference type="PANTHER" id="PTHR11360:SF234">
    <property type="entry name" value="MFS-TYPE TRANSPORTER DBAD-RELATED"/>
    <property type="match status" value="1"/>
</dbReference>
<gene>
    <name evidence="5" type="ORF">EV420DRAFT_701469</name>
</gene>
<evidence type="ECO:0000256" key="3">
    <source>
        <dbReference type="SAM" id="Phobius"/>
    </source>
</evidence>
<feature type="transmembrane region" description="Helical" evidence="3">
    <location>
        <begin position="170"/>
        <end position="190"/>
    </location>
</feature>
<keyword evidence="6" id="KW-1185">Reference proteome</keyword>
<dbReference type="SUPFAM" id="SSF103473">
    <property type="entry name" value="MFS general substrate transporter"/>
    <property type="match status" value="1"/>
</dbReference>
<dbReference type="Proteomes" id="UP001175211">
    <property type="component" value="Unassembled WGS sequence"/>
</dbReference>
<sequence>MCTGFSTFGYVNAWGVRLSILLSSEVVMAILQQVFQAYYEGTLLKDLDSSKIAWIGSVQYSLVFMPGLITGRMFDIGYFKLPFFLANTLLVVATFLVAQCTQYWHFLLCQGFAIGLACGTIFGPSMGIIGHWFRRRRGLALGIMATGFSIGGTVIPITAPNLINAVRFPWTMRIIAFILMFVLGIANLTLKRRLPPANVSGGILNLKAFRSAPYTIWFIASFIAFLGLYTVLTYISVSAAAYGISADTSFYMVSIVNASSRIGRIVAGIFIDRIGAVNYFGPATIITAGLTYVWPFARILPSMIIVAIIYGFSSGAYASSFLTPIFELGEIGDLGRRTGMTMSVAALGALAGPPISGAIHTVTGGFEVVGYYAGSTILLAVVLMFVVRHLVLGTLRGKF</sequence>
<keyword evidence="3" id="KW-0812">Transmembrane</keyword>
<dbReference type="Gene3D" id="1.20.1250.20">
    <property type="entry name" value="MFS general substrate transporter like domains"/>
    <property type="match status" value="2"/>
</dbReference>
<dbReference type="InterPro" id="IPR036259">
    <property type="entry name" value="MFS_trans_sf"/>
</dbReference>
<feature type="transmembrane region" description="Helical" evidence="3">
    <location>
        <begin position="138"/>
        <end position="158"/>
    </location>
</feature>
<dbReference type="PROSITE" id="PS50850">
    <property type="entry name" value="MFS"/>
    <property type="match status" value="1"/>
</dbReference>
<dbReference type="EMBL" id="JAUEPS010000032">
    <property type="protein sequence ID" value="KAK0451990.1"/>
    <property type="molecule type" value="Genomic_DNA"/>
</dbReference>
<keyword evidence="3" id="KW-0472">Membrane</keyword>
<organism evidence="5 6">
    <name type="scientific">Armillaria tabescens</name>
    <name type="common">Ringless honey mushroom</name>
    <name type="synonym">Agaricus tabescens</name>
    <dbReference type="NCBI Taxonomy" id="1929756"/>
    <lineage>
        <taxon>Eukaryota</taxon>
        <taxon>Fungi</taxon>
        <taxon>Dikarya</taxon>
        <taxon>Basidiomycota</taxon>
        <taxon>Agaricomycotina</taxon>
        <taxon>Agaricomycetes</taxon>
        <taxon>Agaricomycetidae</taxon>
        <taxon>Agaricales</taxon>
        <taxon>Marasmiineae</taxon>
        <taxon>Physalacriaceae</taxon>
        <taxon>Desarmillaria</taxon>
    </lineage>
</organism>
<accession>A0AA39JZX5</accession>
<evidence type="ECO:0000256" key="1">
    <source>
        <dbReference type="ARBA" id="ARBA00004141"/>
    </source>
</evidence>
<dbReference type="PANTHER" id="PTHR11360">
    <property type="entry name" value="MONOCARBOXYLATE TRANSPORTER"/>
    <property type="match status" value="1"/>
</dbReference>
<feature type="transmembrane region" description="Helical" evidence="3">
    <location>
        <begin position="52"/>
        <end position="69"/>
    </location>
</feature>
<evidence type="ECO:0000259" key="4">
    <source>
        <dbReference type="PROSITE" id="PS50850"/>
    </source>
</evidence>
<evidence type="ECO:0000313" key="5">
    <source>
        <dbReference type="EMBL" id="KAK0451990.1"/>
    </source>
</evidence>
<feature type="transmembrane region" description="Helical" evidence="3">
    <location>
        <begin position="104"/>
        <end position="126"/>
    </location>
</feature>
<dbReference type="InterPro" id="IPR020846">
    <property type="entry name" value="MFS_dom"/>
</dbReference>
<comment type="subcellular location">
    <subcellularLocation>
        <location evidence="1">Membrane</location>
        <topology evidence="1">Multi-pass membrane protein</topology>
    </subcellularLocation>
</comment>
<feature type="transmembrane region" description="Helical" evidence="3">
    <location>
        <begin position="371"/>
        <end position="391"/>
    </location>
</feature>
<dbReference type="Pfam" id="PF07690">
    <property type="entry name" value="MFS_1"/>
    <property type="match status" value="1"/>
</dbReference>
<feature type="transmembrane region" description="Helical" evidence="3">
    <location>
        <begin position="338"/>
        <end position="359"/>
    </location>
</feature>
<dbReference type="GeneID" id="85366687"/>
<feature type="domain" description="Major facilitator superfamily (MFS) profile" evidence="4">
    <location>
        <begin position="213"/>
        <end position="399"/>
    </location>
</feature>
<feature type="transmembrane region" description="Helical" evidence="3">
    <location>
        <begin position="303"/>
        <end position="326"/>
    </location>
</feature>
<feature type="transmembrane region" description="Helical" evidence="3">
    <location>
        <begin position="277"/>
        <end position="297"/>
    </location>
</feature>
<reference evidence="5" key="1">
    <citation type="submission" date="2023-06" db="EMBL/GenBank/DDBJ databases">
        <authorList>
            <consortium name="Lawrence Berkeley National Laboratory"/>
            <person name="Ahrendt S."/>
            <person name="Sahu N."/>
            <person name="Indic B."/>
            <person name="Wong-Bajracharya J."/>
            <person name="Merenyi Z."/>
            <person name="Ke H.-M."/>
            <person name="Monk M."/>
            <person name="Kocsube S."/>
            <person name="Drula E."/>
            <person name="Lipzen A."/>
            <person name="Balint B."/>
            <person name="Henrissat B."/>
            <person name="Andreopoulos B."/>
            <person name="Martin F.M."/>
            <person name="Harder C.B."/>
            <person name="Rigling D."/>
            <person name="Ford K.L."/>
            <person name="Foster G.D."/>
            <person name="Pangilinan J."/>
            <person name="Papanicolaou A."/>
            <person name="Barry K."/>
            <person name="LaButti K."/>
            <person name="Viragh M."/>
            <person name="Koriabine M."/>
            <person name="Yan M."/>
            <person name="Riley R."/>
            <person name="Champramary S."/>
            <person name="Plett K.L."/>
            <person name="Tsai I.J."/>
            <person name="Slot J."/>
            <person name="Sipos G."/>
            <person name="Plett J."/>
            <person name="Nagy L.G."/>
            <person name="Grigoriev I.V."/>
        </authorList>
    </citation>
    <scope>NUCLEOTIDE SEQUENCE</scope>
    <source>
        <strain evidence="5">CCBAS 213</strain>
    </source>
</reference>
<evidence type="ECO:0000313" key="6">
    <source>
        <dbReference type="Proteomes" id="UP001175211"/>
    </source>
</evidence>